<feature type="transmembrane region" description="Helical" evidence="1">
    <location>
        <begin position="165"/>
        <end position="193"/>
    </location>
</feature>
<reference evidence="3" key="1">
    <citation type="book" date="2010" name="EXTREMOPHILES" publisher="0:0-0">
        <title>Complete genome sequences of ten hyperthermophilic archaea reveal their metabolic capabilities and possible ecological roles.</title>
        <editorList>
            <person name="?"/>
        </editorList>
        <authorList>
            <person name="Ravin N.V."/>
            <person name="Mardanov A.V."/>
            <person name="Bonch-Osmolovskaya E.A."/>
            <person name="Skryabin K.G."/>
        </authorList>
    </citation>
    <scope>NUCLEOTIDE SEQUENCE [LARGE SCALE GENOMIC DNA]</scope>
    <source>
        <strain evidence="3">1505</strain>
    </source>
</reference>
<keyword evidence="1" id="KW-0472">Membrane</keyword>
<feature type="transmembrane region" description="Helical" evidence="1">
    <location>
        <begin position="104"/>
        <end position="122"/>
    </location>
</feature>
<dbReference type="GeneID" id="16574340"/>
<feature type="transmembrane region" description="Helical" evidence="1">
    <location>
        <begin position="213"/>
        <end position="229"/>
    </location>
</feature>
<keyword evidence="2" id="KW-0418">Kinase</keyword>
<protein>
    <submittedName>
        <fullName evidence="2">Phytol kinase</fullName>
    </submittedName>
</protein>
<feature type="transmembrane region" description="Helical" evidence="1">
    <location>
        <begin position="6"/>
        <end position="29"/>
    </location>
</feature>
<keyword evidence="1" id="KW-0812">Transmembrane</keyword>
<dbReference type="KEGG" id="tcb:TCARB_0776"/>
<sequence length="233" mass="26006">MVTTSEILWTLGLFAWVMFVVTVIAKATYNFFVKRGNPQRVAIYYARKVIHILAGGAVSVIIAYLPIFSSPLMPFIMALVLALLTYLPHKTGKLMYWFQDPENIYEVDFCIAWGIFTALGWYAGKQLGFQNPFLFPALPLLIMAVGDGVTGIVRNKLFKRRVKHWSGNLAMFIVSAAMAIVMGFGIPGILSALLGSIVEKFEYVGKIRLDDNITVPTVSFLTLYALMLLRPTP</sequence>
<keyword evidence="2" id="KW-0808">Transferase</keyword>
<accession>A0A3G1A6P2</accession>
<dbReference type="GeneID" id="25406207"/>
<dbReference type="GO" id="GO:0016301">
    <property type="term" value="F:kinase activity"/>
    <property type="evidence" value="ECO:0007669"/>
    <property type="project" value="UniProtKB-KW"/>
</dbReference>
<dbReference type="EMBL" id="CP007493">
    <property type="protein sequence ID" value="AJB41828.1"/>
    <property type="molecule type" value="Genomic_DNA"/>
</dbReference>
<dbReference type="Proteomes" id="UP000266720">
    <property type="component" value="Chromosome"/>
</dbReference>
<organism evidence="2 3">
    <name type="scientific">Thermofilum adornatum 1505</name>
    <dbReference type="NCBI Taxonomy" id="697581"/>
    <lineage>
        <taxon>Archaea</taxon>
        <taxon>Thermoproteota</taxon>
        <taxon>Thermoprotei</taxon>
        <taxon>Thermofilales</taxon>
        <taxon>Thermofilaceae</taxon>
        <taxon>Thermofilum</taxon>
    </lineage>
</organism>
<name>A0A3G1A6P2_9CREN</name>
<evidence type="ECO:0000256" key="1">
    <source>
        <dbReference type="SAM" id="Phobius"/>
    </source>
</evidence>
<evidence type="ECO:0000313" key="3">
    <source>
        <dbReference type="Proteomes" id="UP000266720"/>
    </source>
</evidence>
<gene>
    <name evidence="2" type="ORF">TCARB_0776</name>
</gene>
<keyword evidence="1" id="KW-1133">Transmembrane helix</keyword>
<dbReference type="RefSeq" id="WP_020963341.1">
    <property type="nucleotide sequence ID" value="NZ_CP007493.1"/>
</dbReference>
<proteinExistence type="predicted"/>
<dbReference type="AlphaFoldDB" id="A0A3G1A6P2"/>
<feature type="transmembrane region" description="Helical" evidence="1">
    <location>
        <begin position="49"/>
        <end position="67"/>
    </location>
</feature>
<feature type="transmembrane region" description="Helical" evidence="1">
    <location>
        <begin position="134"/>
        <end position="153"/>
    </location>
</feature>
<dbReference type="STRING" id="697581.TCARB_0776"/>
<evidence type="ECO:0000313" key="2">
    <source>
        <dbReference type="EMBL" id="AJB41828.1"/>
    </source>
</evidence>